<dbReference type="AlphaFoldDB" id="A0A0U5BG79"/>
<evidence type="ECO:0000256" key="5">
    <source>
        <dbReference type="ARBA" id="ARBA00022692"/>
    </source>
</evidence>
<proteinExistence type="inferred from homology"/>
<evidence type="ECO:0000256" key="10">
    <source>
        <dbReference type="PIRNR" id="PIRNR017385"/>
    </source>
</evidence>
<evidence type="ECO:0000256" key="1">
    <source>
        <dbReference type="ARBA" id="ARBA00002536"/>
    </source>
</evidence>
<organism evidence="12 13">
    <name type="scientific">Microcella alkaliphila</name>
    <dbReference type="NCBI Taxonomy" id="279828"/>
    <lineage>
        <taxon>Bacteria</taxon>
        <taxon>Bacillati</taxon>
        <taxon>Actinomycetota</taxon>
        <taxon>Actinomycetes</taxon>
        <taxon>Micrococcales</taxon>
        <taxon>Microbacteriaceae</taxon>
        <taxon>Microcella</taxon>
    </lineage>
</organism>
<sequence length="138" mass="15453">MKTNINLFWVLLGFFIVLDVVYISWAIIDTGQVEWVGAVAIGLCGIMSAFMAFYLRLVYRNQGGELPEDRLDADIDDGDAEQGFFPPWSWWPIILAGGASLVFLGLAIDFWIVGYAAVIALIGLVGWVYEYYRGNFGR</sequence>
<comment type="function">
    <text evidence="1 10">Part of cytochrome c oxidase, its function is unknown.</text>
</comment>
<evidence type="ECO:0000256" key="6">
    <source>
        <dbReference type="ARBA" id="ARBA00022967"/>
    </source>
</evidence>
<comment type="similarity">
    <text evidence="3 10">Belongs to the cytochrome c oxidase bacterial subunit CtaF family.</text>
</comment>
<keyword evidence="8 10" id="KW-0472">Membrane</keyword>
<dbReference type="GO" id="GO:0005886">
    <property type="term" value="C:plasma membrane"/>
    <property type="evidence" value="ECO:0007669"/>
    <property type="project" value="UniProtKB-SubCell"/>
</dbReference>
<evidence type="ECO:0000256" key="3">
    <source>
        <dbReference type="ARBA" id="ARBA00006870"/>
    </source>
</evidence>
<feature type="transmembrane region" description="Helical" evidence="11">
    <location>
        <begin position="112"/>
        <end position="132"/>
    </location>
</feature>
<dbReference type="Proteomes" id="UP000218965">
    <property type="component" value="Chromosome"/>
</dbReference>
<evidence type="ECO:0000256" key="11">
    <source>
        <dbReference type="SAM" id="Phobius"/>
    </source>
</evidence>
<evidence type="ECO:0000256" key="8">
    <source>
        <dbReference type="ARBA" id="ARBA00023136"/>
    </source>
</evidence>
<keyword evidence="6 10" id="KW-1278">Translocase</keyword>
<evidence type="ECO:0000256" key="9">
    <source>
        <dbReference type="ARBA" id="ARBA00047816"/>
    </source>
</evidence>
<reference evidence="13" key="1">
    <citation type="submission" date="2015-12" db="EMBL/GenBank/DDBJ databases">
        <authorList>
            <person name="Shamseldin A."/>
            <person name="Moawad H."/>
            <person name="Abd El-Rahim W.M."/>
            <person name="Sadowsky M.J."/>
        </authorList>
    </citation>
    <scope>NUCLEOTIDE SEQUENCE [LARGE SCALE GENOMIC DNA]</scope>
    <source>
        <strain evidence="13">JAM AC0309</strain>
    </source>
</reference>
<evidence type="ECO:0000313" key="12">
    <source>
        <dbReference type="EMBL" id="BAU32174.1"/>
    </source>
</evidence>
<feature type="transmembrane region" description="Helical" evidence="11">
    <location>
        <begin position="7"/>
        <end position="28"/>
    </location>
</feature>
<dbReference type="GO" id="GO:0004129">
    <property type="term" value="F:cytochrome-c oxidase activity"/>
    <property type="evidence" value="ECO:0007669"/>
    <property type="project" value="UniProtKB-EC"/>
</dbReference>
<dbReference type="KEGG" id="malk:MalAC0309_1317"/>
<dbReference type="EC" id="7.1.1.9" evidence="10"/>
<evidence type="ECO:0000313" key="13">
    <source>
        <dbReference type="Proteomes" id="UP000218965"/>
    </source>
</evidence>
<evidence type="ECO:0000256" key="7">
    <source>
        <dbReference type="ARBA" id="ARBA00022989"/>
    </source>
</evidence>
<keyword evidence="4 10" id="KW-1003">Cell membrane</keyword>
<comment type="subcellular location">
    <subcellularLocation>
        <location evidence="2">Cell membrane</location>
        <topology evidence="2">Multi-pass membrane protein</topology>
    </subcellularLocation>
</comment>
<feature type="transmembrane region" description="Helical" evidence="11">
    <location>
        <begin position="34"/>
        <end position="55"/>
    </location>
</feature>
<dbReference type="EMBL" id="AP017315">
    <property type="protein sequence ID" value="BAU32174.1"/>
    <property type="molecule type" value="Genomic_DNA"/>
</dbReference>
<name>A0A0U5BG79_9MICO</name>
<dbReference type="PIRSF" id="PIRSF017385">
    <property type="entry name" value="CtaF"/>
    <property type="match status" value="1"/>
</dbReference>
<dbReference type="OrthoDB" id="5244617at2"/>
<dbReference type="GO" id="GO:0022900">
    <property type="term" value="P:electron transport chain"/>
    <property type="evidence" value="ECO:0007669"/>
    <property type="project" value="InterPro"/>
</dbReference>
<evidence type="ECO:0000256" key="2">
    <source>
        <dbReference type="ARBA" id="ARBA00004651"/>
    </source>
</evidence>
<reference evidence="12 13" key="2">
    <citation type="submission" date="2016-01" db="EMBL/GenBank/DDBJ databases">
        <title>Microcella alkaliphila JAM AC0309 whole genome shotgun sequence.</title>
        <authorList>
            <person name="Kurata A."/>
            <person name="Hirose Y."/>
            <person name="Kishimoto N."/>
            <person name="Kobayashi T."/>
        </authorList>
    </citation>
    <scope>NUCLEOTIDE SEQUENCE [LARGE SCALE GENOMIC DNA]</scope>
    <source>
        <strain evidence="12 13">JAM AC0309</strain>
    </source>
</reference>
<evidence type="ECO:0000256" key="4">
    <source>
        <dbReference type="ARBA" id="ARBA00022475"/>
    </source>
</evidence>
<dbReference type="Pfam" id="PF12270">
    <property type="entry name" value="Cyt_c_ox_IV"/>
    <property type="match status" value="1"/>
</dbReference>
<feature type="transmembrane region" description="Helical" evidence="11">
    <location>
        <begin position="88"/>
        <end position="106"/>
    </location>
</feature>
<comment type="subunit">
    <text evidence="10">Associates with subunits I, II and III to form cytochrome c oxidase.</text>
</comment>
<gene>
    <name evidence="12" type="ORF">MalAC0309_1317</name>
</gene>
<comment type="catalytic activity">
    <reaction evidence="9 10">
        <text>4 Fe(II)-[cytochrome c] + O2 + 8 H(+)(in) = 4 Fe(III)-[cytochrome c] + 2 H2O + 4 H(+)(out)</text>
        <dbReference type="Rhea" id="RHEA:11436"/>
        <dbReference type="Rhea" id="RHEA-COMP:10350"/>
        <dbReference type="Rhea" id="RHEA-COMP:14399"/>
        <dbReference type="ChEBI" id="CHEBI:15377"/>
        <dbReference type="ChEBI" id="CHEBI:15378"/>
        <dbReference type="ChEBI" id="CHEBI:15379"/>
        <dbReference type="ChEBI" id="CHEBI:29033"/>
        <dbReference type="ChEBI" id="CHEBI:29034"/>
        <dbReference type="EC" id="7.1.1.9"/>
    </reaction>
</comment>
<accession>A0A0U5BG79</accession>
<dbReference type="InterPro" id="IPR021050">
    <property type="entry name" value="Cyt_c_oxidase_su4_actinobac"/>
</dbReference>
<protein>
    <recommendedName>
        <fullName evidence="10">Cytochrome c oxidase polypeptide 4</fullName>
        <ecNumber evidence="10">7.1.1.9</ecNumber>
    </recommendedName>
    <alternativeName>
        <fullName evidence="10">Cytochrome aa3 subunit 4</fullName>
    </alternativeName>
    <alternativeName>
        <fullName evidence="10">Cytochrome c oxidase polypeptide IV</fullName>
    </alternativeName>
</protein>
<keyword evidence="7 11" id="KW-1133">Transmembrane helix</keyword>
<keyword evidence="5 11" id="KW-0812">Transmembrane</keyword>
<dbReference type="RefSeq" id="WP_096421290.1">
    <property type="nucleotide sequence ID" value="NZ_AP017315.1"/>
</dbReference>